<accession>A0A2R4ALI0</accession>
<dbReference type="Proteomes" id="UP000244741">
    <property type="component" value="Segment"/>
</dbReference>
<dbReference type="EMBL" id="MG676224">
    <property type="protein sequence ID" value="AVR75909.1"/>
    <property type="molecule type" value="Genomic_DNA"/>
</dbReference>
<keyword evidence="2" id="KW-1185">Reference proteome</keyword>
<gene>
    <name evidence="1" type="ORF">AhSzq1_16</name>
</gene>
<proteinExistence type="predicted"/>
<evidence type="ECO:0000313" key="2">
    <source>
        <dbReference type="Proteomes" id="UP000244741"/>
    </source>
</evidence>
<sequence>MSEAQGVKLYRKIELINLFMEELGFQSVETMRGTNSEGIIYWLDGLKGFYNYKTKVAVSFEDAQKLLSLTVFLVSIGIKHNTKVPNYLGGRGKPMVYVTLKELLEILSYCVSCSPLVLGEILGGYKGLVYSNRKRKLVDQANNIVLELSK</sequence>
<reference evidence="1 2" key="1">
    <citation type="submission" date="2017-12" db="EMBL/GenBank/DDBJ databases">
        <title>Genomic characterization of T5-related Aeromonas hydrophila phages AhSzq-1 and AhSzw-1 and proposal to be two new species.</title>
        <authorList>
            <person name="Chen L."/>
            <person name="Yuan S."/>
            <person name="Ma Y."/>
        </authorList>
    </citation>
    <scope>NUCLEOTIDE SEQUENCE [LARGE SCALE GENOMIC DNA]</scope>
    <source>
        <strain evidence="1">Seawater</strain>
    </source>
</reference>
<protein>
    <submittedName>
        <fullName evidence="1">Aspartate dehydrogenase</fullName>
    </submittedName>
</protein>
<evidence type="ECO:0000313" key="1">
    <source>
        <dbReference type="EMBL" id="AVR75909.1"/>
    </source>
</evidence>
<name>A0A2R4ALI0_9CAUD</name>
<organism evidence="1 2">
    <name type="scientific">Aeromonas phage AhSzq-1</name>
    <dbReference type="NCBI Taxonomy" id="2138298"/>
    <lineage>
        <taxon>Viruses</taxon>
        <taxon>Duplodnaviria</taxon>
        <taxon>Heunggongvirae</taxon>
        <taxon>Uroviricota</taxon>
        <taxon>Caudoviricetes</taxon>
        <taxon>Demerecviridae</taxon>
        <taxon>Shenzhenvirus</taxon>
        <taxon>Shenzhenvirus AhSzq1</taxon>
    </lineage>
</organism>